<keyword evidence="9 14" id="KW-0521">NADP</keyword>
<evidence type="ECO:0000256" key="5">
    <source>
        <dbReference type="ARBA" id="ARBA00007417"/>
    </source>
</evidence>
<keyword evidence="11" id="KW-0511">Multifunctional enzyme</keyword>
<keyword evidence="20" id="KW-1185">Reference proteome</keyword>
<comment type="cofactor">
    <cofactor evidence="14 17">
        <name>Zn(2+)</name>
        <dbReference type="ChEBI" id="CHEBI:29105"/>
    </cofactor>
    <text evidence="14 17">Binds 1 zinc ion.</text>
</comment>
<comment type="similarity">
    <text evidence="4 14">In the N-terminal section; belongs to the cytidine and deoxycytidylate deaminase family.</text>
</comment>
<dbReference type="EMBL" id="JACHJL010000005">
    <property type="protein sequence ID" value="MBB5935531.1"/>
    <property type="molecule type" value="Genomic_DNA"/>
</dbReference>
<feature type="binding site" evidence="16">
    <location>
        <position position="175"/>
    </location>
    <ligand>
        <name>substrate</name>
    </ligand>
</feature>
<keyword evidence="6 14" id="KW-0686">Riboflavin biosynthesis</keyword>
<dbReference type="InterPro" id="IPR004794">
    <property type="entry name" value="Eubact_RibD"/>
</dbReference>
<dbReference type="GO" id="GO:0008835">
    <property type="term" value="F:diaminohydroxyphosphoribosylaminopyrimidine deaminase activity"/>
    <property type="evidence" value="ECO:0007669"/>
    <property type="project" value="UniProtKB-EC"/>
</dbReference>
<dbReference type="SUPFAM" id="SSF53927">
    <property type="entry name" value="Cytidine deaminase-like"/>
    <property type="match status" value="1"/>
</dbReference>
<comment type="catalytic activity">
    <reaction evidence="12 14">
        <text>5-amino-6-(5-phospho-D-ribitylamino)uracil + NADP(+) = 5-amino-6-(5-phospho-D-ribosylamino)uracil + NADPH + H(+)</text>
        <dbReference type="Rhea" id="RHEA:17845"/>
        <dbReference type="ChEBI" id="CHEBI:15378"/>
        <dbReference type="ChEBI" id="CHEBI:57783"/>
        <dbReference type="ChEBI" id="CHEBI:58349"/>
        <dbReference type="ChEBI" id="CHEBI:58421"/>
        <dbReference type="ChEBI" id="CHEBI:58453"/>
        <dbReference type="EC" id="1.1.1.193"/>
    </reaction>
</comment>
<feature type="binding site" evidence="16">
    <location>
        <begin position="301"/>
        <end position="307"/>
    </location>
    <ligand>
        <name>NADP(+)</name>
        <dbReference type="ChEBI" id="CHEBI:58349"/>
    </ligand>
</feature>
<gene>
    <name evidence="19" type="ORF">FHS42_002593</name>
</gene>
<feature type="binding site" evidence="17">
    <location>
        <position position="83"/>
    </location>
    <ligand>
        <name>Zn(2+)</name>
        <dbReference type="ChEBI" id="CHEBI:29105"/>
        <note>catalytic</note>
    </ligand>
</feature>
<reference evidence="19 20" key="1">
    <citation type="submission" date="2020-08" db="EMBL/GenBank/DDBJ databases">
        <title>Genomic Encyclopedia of Type Strains, Phase III (KMG-III): the genomes of soil and plant-associated and newly described type strains.</title>
        <authorList>
            <person name="Whitman W."/>
        </authorList>
    </citation>
    <scope>NUCLEOTIDE SEQUENCE [LARGE SCALE GENOMIC DNA]</scope>
    <source>
        <strain evidence="19 20">CECT 8305</strain>
    </source>
</reference>
<feature type="binding site" evidence="16">
    <location>
        <position position="191"/>
    </location>
    <ligand>
        <name>substrate</name>
    </ligand>
</feature>
<keyword evidence="7 14" id="KW-0479">Metal-binding</keyword>
<evidence type="ECO:0000256" key="7">
    <source>
        <dbReference type="ARBA" id="ARBA00022723"/>
    </source>
</evidence>
<keyword evidence="8 14" id="KW-0862">Zinc</keyword>
<dbReference type="InterPro" id="IPR002125">
    <property type="entry name" value="CMP_dCMP_dom"/>
</dbReference>
<dbReference type="GO" id="GO:0009231">
    <property type="term" value="P:riboflavin biosynthetic process"/>
    <property type="evidence" value="ECO:0007669"/>
    <property type="project" value="UniProtKB-UniPathway"/>
</dbReference>
<sequence length="377" mass="38385">MATHEAIAAETAAMRRAIALAARGLGHTSPNPVVGCVVLDAAGQPVGEGWHQRAGGPHAEVHALRAAGERARGGIAVVTLEPCDHTGRTPPCSRALVEAGIARVVYAVADPTAQATGGAATLAAAGIDTAGGLLAEQAAAGNEAWLTSMRTGRPFVLWKYAATLDGRIAAADGTSRWITSPEARADVHRLRAEADAIVVGSGTARLDDPQLAARLAQGDVDQPLRVVVDTRAVVVRPGARVLDGTAPTLIAVAEDADTWHLDGLARVLRLPPGPRGHGLDIPALLAALHAQGVRSVLLEGGPTLAGAFIAAGLMDKVVGYLAPVLLGAGPAALADAGITTIGRALRLSVTDTARIGPDLRITAVPQRQATPTTTQES</sequence>
<evidence type="ECO:0000259" key="18">
    <source>
        <dbReference type="PROSITE" id="PS51747"/>
    </source>
</evidence>
<dbReference type="InterPro" id="IPR011549">
    <property type="entry name" value="RibD_C"/>
</dbReference>
<evidence type="ECO:0000313" key="20">
    <source>
        <dbReference type="Proteomes" id="UP000588098"/>
    </source>
</evidence>
<evidence type="ECO:0000256" key="10">
    <source>
        <dbReference type="ARBA" id="ARBA00023002"/>
    </source>
</evidence>
<feature type="binding site" evidence="16">
    <location>
        <position position="230"/>
    </location>
    <ligand>
        <name>NADP(+)</name>
        <dbReference type="ChEBI" id="CHEBI:58349"/>
    </ligand>
</feature>
<feature type="binding site" evidence="16">
    <location>
        <position position="299"/>
    </location>
    <ligand>
        <name>substrate</name>
    </ligand>
</feature>
<evidence type="ECO:0000256" key="17">
    <source>
        <dbReference type="PIRSR" id="PIRSR006769-3"/>
    </source>
</evidence>
<dbReference type="AlphaFoldDB" id="A0A7W9Q8G6"/>
<feature type="binding site" evidence="16">
    <location>
        <position position="211"/>
    </location>
    <ligand>
        <name>substrate</name>
    </ligand>
</feature>
<dbReference type="InterPro" id="IPR050765">
    <property type="entry name" value="Riboflavin_Biosynth_HTPR"/>
</dbReference>
<evidence type="ECO:0000256" key="15">
    <source>
        <dbReference type="PIRSR" id="PIRSR006769-1"/>
    </source>
</evidence>
<dbReference type="NCBIfam" id="TIGR00326">
    <property type="entry name" value="eubact_ribD"/>
    <property type="match status" value="1"/>
</dbReference>
<evidence type="ECO:0000256" key="6">
    <source>
        <dbReference type="ARBA" id="ARBA00022619"/>
    </source>
</evidence>
<evidence type="ECO:0000256" key="16">
    <source>
        <dbReference type="PIRSR" id="PIRSR006769-2"/>
    </source>
</evidence>
<feature type="binding site" evidence="17">
    <location>
        <position position="92"/>
    </location>
    <ligand>
        <name>Zn(2+)</name>
        <dbReference type="ChEBI" id="CHEBI:29105"/>
        <note>catalytic</note>
    </ligand>
</feature>
<keyword evidence="14 19" id="KW-0378">Hydrolase</keyword>
<comment type="caution">
    <text evidence="19">The sequence shown here is derived from an EMBL/GenBank/DDBJ whole genome shotgun (WGS) entry which is preliminary data.</text>
</comment>
<proteinExistence type="inferred from homology"/>
<feature type="binding site" evidence="16">
    <location>
        <position position="214"/>
    </location>
    <ligand>
        <name>substrate</name>
    </ligand>
</feature>
<dbReference type="GO" id="GO:0008270">
    <property type="term" value="F:zinc ion binding"/>
    <property type="evidence" value="ECO:0007669"/>
    <property type="project" value="InterPro"/>
</dbReference>
<dbReference type="Pfam" id="PF01872">
    <property type="entry name" value="RibD_C"/>
    <property type="match status" value="1"/>
</dbReference>
<dbReference type="InterPro" id="IPR002734">
    <property type="entry name" value="RibDG_C"/>
</dbReference>
<name>A0A7W9Q8G6_9ACTN</name>
<dbReference type="UniPathway" id="UPA00275">
    <property type="reaction ID" value="UER00401"/>
</dbReference>
<dbReference type="InterPro" id="IPR016192">
    <property type="entry name" value="APOBEC/CMP_deaminase_Zn-bd"/>
</dbReference>
<dbReference type="Gene3D" id="3.40.140.10">
    <property type="entry name" value="Cytidine Deaminase, domain 2"/>
    <property type="match status" value="1"/>
</dbReference>
<comment type="catalytic activity">
    <reaction evidence="13 14">
        <text>2,5-diamino-6-hydroxy-4-(5-phosphoribosylamino)-pyrimidine + H2O + H(+) = 5-amino-6-(5-phospho-D-ribosylamino)uracil + NH4(+)</text>
        <dbReference type="Rhea" id="RHEA:21868"/>
        <dbReference type="ChEBI" id="CHEBI:15377"/>
        <dbReference type="ChEBI" id="CHEBI:15378"/>
        <dbReference type="ChEBI" id="CHEBI:28938"/>
        <dbReference type="ChEBI" id="CHEBI:58453"/>
        <dbReference type="ChEBI" id="CHEBI:58614"/>
        <dbReference type="EC" id="3.5.4.26"/>
    </reaction>
</comment>
<dbReference type="Pfam" id="PF00383">
    <property type="entry name" value="dCMP_cyt_deam_1"/>
    <property type="match status" value="1"/>
</dbReference>
<evidence type="ECO:0000256" key="2">
    <source>
        <dbReference type="ARBA" id="ARBA00004882"/>
    </source>
</evidence>
<organism evidence="19 20">
    <name type="scientific">Streptomyces zagrosensis</name>
    <dbReference type="NCBI Taxonomy" id="1042984"/>
    <lineage>
        <taxon>Bacteria</taxon>
        <taxon>Bacillati</taxon>
        <taxon>Actinomycetota</taxon>
        <taxon>Actinomycetes</taxon>
        <taxon>Kitasatosporales</taxon>
        <taxon>Streptomycetaceae</taxon>
        <taxon>Streptomyces</taxon>
    </lineage>
</organism>
<dbReference type="EC" id="1.1.1.193" evidence="14"/>
<feature type="binding site" evidence="16">
    <location>
        <position position="207"/>
    </location>
    <ligand>
        <name>NADP(+)</name>
        <dbReference type="ChEBI" id="CHEBI:58349"/>
    </ligand>
</feature>
<evidence type="ECO:0000256" key="11">
    <source>
        <dbReference type="ARBA" id="ARBA00023268"/>
    </source>
</evidence>
<accession>A0A7W9Q8G6</accession>
<dbReference type="SUPFAM" id="SSF53597">
    <property type="entry name" value="Dihydrofolate reductase-like"/>
    <property type="match status" value="1"/>
</dbReference>
<evidence type="ECO:0000256" key="1">
    <source>
        <dbReference type="ARBA" id="ARBA00002151"/>
    </source>
</evidence>
<feature type="active site" description="Proton donor" evidence="15">
    <location>
        <position position="60"/>
    </location>
</feature>
<dbReference type="InterPro" id="IPR024072">
    <property type="entry name" value="DHFR-like_dom_sf"/>
</dbReference>
<evidence type="ECO:0000313" key="19">
    <source>
        <dbReference type="EMBL" id="MBB5935531.1"/>
    </source>
</evidence>
<dbReference type="PIRSF" id="PIRSF006769">
    <property type="entry name" value="RibD"/>
    <property type="match status" value="1"/>
</dbReference>
<evidence type="ECO:0000256" key="13">
    <source>
        <dbReference type="ARBA" id="ARBA00049886"/>
    </source>
</evidence>
<dbReference type="PROSITE" id="PS51747">
    <property type="entry name" value="CYT_DCMP_DEAMINASES_2"/>
    <property type="match status" value="1"/>
</dbReference>
<dbReference type="PANTHER" id="PTHR38011:SF7">
    <property type="entry name" value="2,5-DIAMINO-6-RIBOSYLAMINO-4(3H)-PYRIMIDINONE 5'-PHOSPHATE REDUCTASE"/>
    <property type="match status" value="1"/>
</dbReference>
<evidence type="ECO:0000256" key="3">
    <source>
        <dbReference type="ARBA" id="ARBA00004910"/>
    </source>
</evidence>
<comment type="function">
    <text evidence="1 14">Converts 2,5-diamino-6-(ribosylamino)-4(3h)-pyrimidinone 5'-phosphate into 5-amino-6-(ribosylamino)-2,4(1h,3h)-pyrimidinedione 5'-phosphate.</text>
</comment>
<dbReference type="GO" id="GO:0008703">
    <property type="term" value="F:5-amino-6-(5-phosphoribosylamino)uracil reductase activity"/>
    <property type="evidence" value="ECO:0007669"/>
    <property type="project" value="UniProtKB-EC"/>
</dbReference>
<comment type="similarity">
    <text evidence="5 14">In the C-terminal section; belongs to the HTP reductase family.</text>
</comment>
<evidence type="ECO:0000256" key="9">
    <source>
        <dbReference type="ARBA" id="ARBA00022857"/>
    </source>
</evidence>
<feature type="domain" description="CMP/dCMP-type deaminase" evidence="18">
    <location>
        <begin position="8"/>
        <end position="130"/>
    </location>
</feature>
<dbReference type="EC" id="3.5.4.26" evidence="14"/>
<feature type="binding site" evidence="16">
    <location>
        <position position="203"/>
    </location>
    <ligand>
        <name>substrate</name>
    </ligand>
</feature>
<feature type="binding site" evidence="17">
    <location>
        <position position="58"/>
    </location>
    <ligand>
        <name>Zn(2+)</name>
        <dbReference type="ChEBI" id="CHEBI:29105"/>
        <note>catalytic</note>
    </ligand>
</feature>
<evidence type="ECO:0000256" key="8">
    <source>
        <dbReference type="ARBA" id="ARBA00022833"/>
    </source>
</evidence>
<dbReference type="Gene3D" id="3.40.430.10">
    <property type="entry name" value="Dihydrofolate Reductase, subunit A"/>
    <property type="match status" value="1"/>
</dbReference>
<evidence type="ECO:0000256" key="14">
    <source>
        <dbReference type="PIRNR" id="PIRNR006769"/>
    </source>
</evidence>
<protein>
    <recommendedName>
        <fullName evidence="14">Riboflavin biosynthesis protein RibD</fullName>
    </recommendedName>
    <domain>
        <recommendedName>
            <fullName evidence="14">Diaminohydroxyphosphoribosylaminopyrimidine deaminase</fullName>
            <shortName evidence="14">DRAP deaminase</shortName>
            <ecNumber evidence="14">3.5.4.26</ecNumber>
        </recommendedName>
        <alternativeName>
            <fullName evidence="14">Riboflavin-specific deaminase</fullName>
        </alternativeName>
    </domain>
    <domain>
        <recommendedName>
            <fullName evidence="14">5-amino-6-(5-phosphoribosylamino)uracil reductase</fullName>
            <ecNumber evidence="14">1.1.1.193</ecNumber>
        </recommendedName>
        <alternativeName>
            <fullName evidence="14">HTP reductase</fullName>
        </alternativeName>
    </domain>
</protein>
<comment type="pathway">
    <text evidence="2 14">Cofactor biosynthesis; riboflavin biosynthesis; 5-amino-6-(D-ribitylamino)uracil from GTP: step 2/4.</text>
</comment>
<dbReference type="PANTHER" id="PTHR38011">
    <property type="entry name" value="DIHYDROFOLATE REDUCTASE FAMILY PROTEIN (AFU_ORTHOLOGUE AFUA_8G06820)"/>
    <property type="match status" value="1"/>
</dbReference>
<dbReference type="CDD" id="cd01284">
    <property type="entry name" value="Riboflavin_deaminase-reductase"/>
    <property type="match status" value="1"/>
</dbReference>
<dbReference type="GO" id="GO:0050661">
    <property type="term" value="F:NADP binding"/>
    <property type="evidence" value="ECO:0007669"/>
    <property type="project" value="InterPro"/>
</dbReference>
<dbReference type="InterPro" id="IPR016193">
    <property type="entry name" value="Cytidine_deaminase-like"/>
</dbReference>
<keyword evidence="10 14" id="KW-0560">Oxidoreductase</keyword>
<evidence type="ECO:0000256" key="4">
    <source>
        <dbReference type="ARBA" id="ARBA00005259"/>
    </source>
</evidence>
<feature type="binding site" evidence="16">
    <location>
        <position position="161"/>
    </location>
    <ligand>
        <name>NADP(+)</name>
        <dbReference type="ChEBI" id="CHEBI:58349"/>
    </ligand>
</feature>
<dbReference type="PROSITE" id="PS00903">
    <property type="entry name" value="CYT_DCMP_DEAMINASES_1"/>
    <property type="match status" value="1"/>
</dbReference>
<dbReference type="Proteomes" id="UP000588098">
    <property type="component" value="Unassembled WGS sequence"/>
</dbReference>
<comment type="pathway">
    <text evidence="3 14">Cofactor biosynthesis; riboflavin biosynthesis; 5-amino-6-(D-ribitylamino)uracil from GTP: step 3/4.</text>
</comment>
<dbReference type="NCBIfam" id="TIGR00227">
    <property type="entry name" value="ribD_Cterm"/>
    <property type="match status" value="1"/>
</dbReference>
<evidence type="ECO:0000256" key="12">
    <source>
        <dbReference type="ARBA" id="ARBA00049861"/>
    </source>
</evidence>
<feature type="binding site" evidence="16">
    <location>
        <position position="177"/>
    </location>
    <ligand>
        <name>NADP(+)</name>
        <dbReference type="ChEBI" id="CHEBI:58349"/>
    </ligand>
</feature>